<reference evidence="2" key="1">
    <citation type="submission" date="2019-07" db="EMBL/GenBank/DDBJ databases">
        <title>Hyphodiscus hymeniophilus genome sequencing and assembly.</title>
        <authorList>
            <person name="Kramer G."/>
            <person name="Nodwell J."/>
        </authorList>
    </citation>
    <scope>NUCLEOTIDE SEQUENCE</scope>
    <source>
        <strain evidence="2">ATCC 34498</strain>
    </source>
</reference>
<feature type="region of interest" description="Disordered" evidence="1">
    <location>
        <begin position="307"/>
        <end position="327"/>
    </location>
</feature>
<name>A0A9P6VCC5_9HELO</name>
<gene>
    <name evidence="2" type="ORF">D0Z07_8700</name>
</gene>
<evidence type="ECO:0000313" key="2">
    <source>
        <dbReference type="EMBL" id="KAG0645437.1"/>
    </source>
</evidence>
<feature type="compositionally biased region" description="Polar residues" evidence="1">
    <location>
        <begin position="67"/>
        <end position="77"/>
    </location>
</feature>
<dbReference type="Proteomes" id="UP000785200">
    <property type="component" value="Unassembled WGS sequence"/>
</dbReference>
<dbReference type="OrthoDB" id="1681166at2759"/>
<dbReference type="AlphaFoldDB" id="A0A9P6VCC5"/>
<feature type="compositionally biased region" description="Low complexity" evidence="1">
    <location>
        <begin position="161"/>
        <end position="170"/>
    </location>
</feature>
<evidence type="ECO:0000256" key="1">
    <source>
        <dbReference type="SAM" id="MobiDB-lite"/>
    </source>
</evidence>
<feature type="compositionally biased region" description="Basic and acidic residues" evidence="1">
    <location>
        <begin position="150"/>
        <end position="160"/>
    </location>
</feature>
<feature type="region of interest" description="Disordered" evidence="1">
    <location>
        <begin position="135"/>
        <end position="185"/>
    </location>
</feature>
<comment type="caution">
    <text evidence="2">The sequence shown here is derived from an EMBL/GenBank/DDBJ whole genome shotgun (WGS) entry which is preliminary data.</text>
</comment>
<feature type="region of interest" description="Disordered" evidence="1">
    <location>
        <begin position="1"/>
        <end position="96"/>
    </location>
</feature>
<dbReference type="Gene3D" id="2.60.270.60">
    <property type="match status" value="1"/>
</dbReference>
<protein>
    <submittedName>
        <fullName evidence="2">Uncharacterized protein</fullName>
    </submittedName>
</protein>
<feature type="compositionally biased region" description="Basic and acidic residues" evidence="1">
    <location>
        <begin position="310"/>
        <end position="327"/>
    </location>
</feature>
<evidence type="ECO:0000313" key="3">
    <source>
        <dbReference type="Proteomes" id="UP000785200"/>
    </source>
</evidence>
<sequence>MSAEPSLPSHPIPNKDASLQSSSPTPEKLNAETASTSLSSITPLTQLPISSQLSASKSMPPPPPPQIQTISTSTLPLQASEVPPTPSAPRPNFTPFFTLIHDSTTQSTHHPSRIHYIFSDDDESEVLTAACIRSLQQEDDDSPTASRELGNSEKNIRESETSSSSSATFKKSSEKKKDISKLESPVKREERAVIVDINETGDGIISTSSLSSCWQIVNAEIMNAPTFDNDNTGNAGEGEEERGLMLKIEGVGIGGLGVEEELDDSGEKRRGKGIGESSLIADEAMQALMEGFDRKMGLLRKIAMSGENWNEARKPGRDNDEDAEAHL</sequence>
<proteinExistence type="predicted"/>
<organism evidence="2 3">
    <name type="scientific">Hyphodiscus hymeniophilus</name>
    <dbReference type="NCBI Taxonomy" id="353542"/>
    <lineage>
        <taxon>Eukaryota</taxon>
        <taxon>Fungi</taxon>
        <taxon>Dikarya</taxon>
        <taxon>Ascomycota</taxon>
        <taxon>Pezizomycotina</taxon>
        <taxon>Leotiomycetes</taxon>
        <taxon>Helotiales</taxon>
        <taxon>Hyphodiscaceae</taxon>
        <taxon>Hyphodiscus</taxon>
    </lineage>
</organism>
<feature type="compositionally biased region" description="Basic and acidic residues" evidence="1">
    <location>
        <begin position="171"/>
        <end position="185"/>
    </location>
</feature>
<accession>A0A9P6VCC5</accession>
<dbReference type="EMBL" id="VNKQ01000018">
    <property type="protein sequence ID" value="KAG0645437.1"/>
    <property type="molecule type" value="Genomic_DNA"/>
</dbReference>
<feature type="compositionally biased region" description="Polar residues" evidence="1">
    <location>
        <begin position="32"/>
        <end position="57"/>
    </location>
</feature>
<keyword evidence="3" id="KW-1185">Reference proteome</keyword>